<protein>
    <recommendedName>
        <fullName evidence="1">HTH cro/C1-type domain-containing protein</fullName>
    </recommendedName>
</protein>
<dbReference type="Proteomes" id="UP000601361">
    <property type="component" value="Unassembled WGS sequence"/>
</dbReference>
<accession>A0ABQ1X7Q1</accession>
<dbReference type="InterPro" id="IPR010982">
    <property type="entry name" value="Lambda_DNA-bd_dom_sf"/>
</dbReference>
<dbReference type="Pfam" id="PF01381">
    <property type="entry name" value="HTH_3"/>
    <property type="match status" value="1"/>
</dbReference>
<gene>
    <name evidence="2" type="ORF">GCM10011378_39320</name>
</gene>
<comment type="caution">
    <text evidence="2">The sequence shown here is derived from an EMBL/GenBank/DDBJ whole genome shotgun (WGS) entry which is preliminary data.</text>
</comment>
<evidence type="ECO:0000313" key="3">
    <source>
        <dbReference type="Proteomes" id="UP000601361"/>
    </source>
</evidence>
<evidence type="ECO:0000313" key="2">
    <source>
        <dbReference type="EMBL" id="GGG59470.1"/>
    </source>
</evidence>
<dbReference type="PROSITE" id="PS50943">
    <property type="entry name" value="HTH_CROC1"/>
    <property type="match status" value="1"/>
</dbReference>
<dbReference type="CDD" id="cd00093">
    <property type="entry name" value="HTH_XRE"/>
    <property type="match status" value="1"/>
</dbReference>
<name>A0ABQ1X7Q1_9BACT</name>
<evidence type="ECO:0000259" key="1">
    <source>
        <dbReference type="PROSITE" id="PS50943"/>
    </source>
</evidence>
<feature type="domain" description="HTH cro/C1-type" evidence="1">
    <location>
        <begin position="7"/>
        <end position="61"/>
    </location>
</feature>
<dbReference type="SMART" id="SM00530">
    <property type="entry name" value="HTH_XRE"/>
    <property type="match status" value="1"/>
</dbReference>
<organism evidence="2 3">
    <name type="scientific">Hymenobacter glacieicola</name>
    <dbReference type="NCBI Taxonomy" id="1562124"/>
    <lineage>
        <taxon>Bacteria</taxon>
        <taxon>Pseudomonadati</taxon>
        <taxon>Bacteroidota</taxon>
        <taxon>Cytophagia</taxon>
        <taxon>Cytophagales</taxon>
        <taxon>Hymenobacteraceae</taxon>
        <taxon>Hymenobacter</taxon>
    </lineage>
</organism>
<dbReference type="SUPFAM" id="SSF47413">
    <property type="entry name" value="lambda repressor-like DNA-binding domains"/>
    <property type="match status" value="1"/>
</dbReference>
<keyword evidence="3" id="KW-1185">Reference proteome</keyword>
<dbReference type="EMBL" id="BMGS01000014">
    <property type="protein sequence ID" value="GGG59470.1"/>
    <property type="molecule type" value="Genomic_DNA"/>
</dbReference>
<dbReference type="InterPro" id="IPR001387">
    <property type="entry name" value="Cro/C1-type_HTH"/>
</dbReference>
<reference evidence="3" key="1">
    <citation type="journal article" date="2019" name="Int. J. Syst. Evol. Microbiol.">
        <title>The Global Catalogue of Microorganisms (GCM) 10K type strain sequencing project: providing services to taxonomists for standard genome sequencing and annotation.</title>
        <authorList>
            <consortium name="The Broad Institute Genomics Platform"/>
            <consortium name="The Broad Institute Genome Sequencing Center for Infectious Disease"/>
            <person name="Wu L."/>
            <person name="Ma J."/>
        </authorList>
    </citation>
    <scope>NUCLEOTIDE SEQUENCE [LARGE SCALE GENOMIC DNA]</scope>
    <source>
        <strain evidence="3">CGMCC 1.12990</strain>
    </source>
</reference>
<sequence length="268" mass="30404">MSLHQRLKQLRILRKLSQQQMADRLYMSRSAYTKLEANTAGIRIELLHRIAAVLQVPATLLVSAQAAPNTTPWNDFDFMLEMAYEYLSWTLAVVPYDDLTLEQLALVTSKGFGSREAYENTPHRGRLYSRGPQQIIREMLSALSFSTLFEHHLVQHPTWLAHWGRHQLAEARRAVVATLPTDQQEALVEEPEVDGEDYLMVFLITLIMPDGSDQHLELAQRDIPIGMDEEQALQQLIISRGALGGDILCFTYDGYTCAKDIVTDVYAS</sequence>
<dbReference type="RefSeq" id="WP_188559584.1">
    <property type="nucleotide sequence ID" value="NZ_BMGS01000014.1"/>
</dbReference>
<dbReference type="Gene3D" id="1.10.260.40">
    <property type="entry name" value="lambda repressor-like DNA-binding domains"/>
    <property type="match status" value="1"/>
</dbReference>
<proteinExistence type="predicted"/>